<sequence length="230" mass="24406">MPPPRAALRALTRLALPRRQPRLPQTARTLTTCPRPLASRPPRTHDRGPTSTESTQTDFGSMDVLGGTPAPVTGIDATTADGFALNSGLRVTGSGVLLVAGEVFRWRPWVRAPRGEGEGVGGEAKDKGKDKGAGVSDMRSPKGLWEVDEAAWGVLRVVWPKPDLLILGTGPSVIPLSPRTRKHINDLGIRVEVQDTRNAAAQFNLLATERGVQQVAAALVPVGWGARGGV</sequence>
<dbReference type="OrthoDB" id="20681at2759"/>
<name>A0A6A6BIR0_9PEZI</name>
<evidence type="ECO:0008006" key="4">
    <source>
        <dbReference type="Google" id="ProtNLM"/>
    </source>
</evidence>
<accession>A0A6A6BIR0</accession>
<dbReference type="Gene3D" id="3.40.1230.10">
    <property type="entry name" value="MTH938-like"/>
    <property type="match status" value="1"/>
</dbReference>
<dbReference type="GO" id="GO:0032981">
    <property type="term" value="P:mitochondrial respiratory chain complex I assembly"/>
    <property type="evidence" value="ECO:0007669"/>
    <property type="project" value="TreeGrafter"/>
</dbReference>
<reference evidence="2" key="1">
    <citation type="journal article" date="2020" name="Stud. Mycol.">
        <title>101 Dothideomycetes genomes: a test case for predicting lifestyles and emergence of pathogens.</title>
        <authorList>
            <person name="Haridas S."/>
            <person name="Albert R."/>
            <person name="Binder M."/>
            <person name="Bloem J."/>
            <person name="Labutti K."/>
            <person name="Salamov A."/>
            <person name="Andreopoulos B."/>
            <person name="Baker S."/>
            <person name="Barry K."/>
            <person name="Bills G."/>
            <person name="Bluhm B."/>
            <person name="Cannon C."/>
            <person name="Castanera R."/>
            <person name="Culley D."/>
            <person name="Daum C."/>
            <person name="Ezra D."/>
            <person name="Gonzalez J."/>
            <person name="Henrissat B."/>
            <person name="Kuo A."/>
            <person name="Liang C."/>
            <person name="Lipzen A."/>
            <person name="Lutzoni F."/>
            <person name="Magnuson J."/>
            <person name="Mondo S."/>
            <person name="Nolan M."/>
            <person name="Ohm R."/>
            <person name="Pangilinan J."/>
            <person name="Park H.-J."/>
            <person name="Ramirez L."/>
            <person name="Alfaro M."/>
            <person name="Sun H."/>
            <person name="Tritt A."/>
            <person name="Yoshinaga Y."/>
            <person name="Zwiers L.-H."/>
            <person name="Turgeon B."/>
            <person name="Goodwin S."/>
            <person name="Spatafora J."/>
            <person name="Crous P."/>
            <person name="Grigoriev I."/>
        </authorList>
    </citation>
    <scope>NUCLEOTIDE SEQUENCE</scope>
    <source>
        <strain evidence="2">CBS 121167</strain>
    </source>
</reference>
<feature type="compositionally biased region" description="Low complexity" evidence="1">
    <location>
        <begin position="17"/>
        <end position="29"/>
    </location>
</feature>
<dbReference type="GO" id="GO:0005743">
    <property type="term" value="C:mitochondrial inner membrane"/>
    <property type="evidence" value="ECO:0007669"/>
    <property type="project" value="TreeGrafter"/>
</dbReference>
<dbReference type="PANTHER" id="PTHR21192:SF2">
    <property type="entry name" value="NADH DEHYDROGENASE [UBIQUINONE] 1 ALPHA SUBCOMPLEX ASSEMBLY FACTOR 3"/>
    <property type="match status" value="1"/>
</dbReference>
<feature type="compositionally biased region" description="Basic and acidic residues" evidence="1">
    <location>
        <begin position="114"/>
        <end position="132"/>
    </location>
</feature>
<evidence type="ECO:0000313" key="2">
    <source>
        <dbReference type="EMBL" id="KAF2144030.1"/>
    </source>
</evidence>
<organism evidence="2 3">
    <name type="scientific">Aplosporella prunicola CBS 121167</name>
    <dbReference type="NCBI Taxonomy" id="1176127"/>
    <lineage>
        <taxon>Eukaryota</taxon>
        <taxon>Fungi</taxon>
        <taxon>Dikarya</taxon>
        <taxon>Ascomycota</taxon>
        <taxon>Pezizomycotina</taxon>
        <taxon>Dothideomycetes</taxon>
        <taxon>Dothideomycetes incertae sedis</taxon>
        <taxon>Botryosphaeriales</taxon>
        <taxon>Aplosporellaceae</taxon>
        <taxon>Aplosporella</taxon>
    </lineage>
</organism>
<feature type="region of interest" description="Disordered" evidence="1">
    <location>
        <begin position="114"/>
        <end position="138"/>
    </location>
</feature>
<dbReference type="InterPro" id="IPR036748">
    <property type="entry name" value="MTH938-like_sf"/>
</dbReference>
<protein>
    <recommendedName>
        <fullName evidence="4">NADH dehydrogenase [ubiquinone] 1 alpha subcomplex assembly factor 3</fullName>
    </recommendedName>
</protein>
<dbReference type="Proteomes" id="UP000799438">
    <property type="component" value="Unassembled WGS sequence"/>
</dbReference>
<proteinExistence type="predicted"/>
<dbReference type="Pfam" id="PF04430">
    <property type="entry name" value="DUF498"/>
    <property type="match status" value="1"/>
</dbReference>
<dbReference type="GeneID" id="54297575"/>
<dbReference type="RefSeq" id="XP_033399742.1">
    <property type="nucleotide sequence ID" value="XM_033540079.1"/>
</dbReference>
<evidence type="ECO:0000256" key="1">
    <source>
        <dbReference type="SAM" id="MobiDB-lite"/>
    </source>
</evidence>
<gene>
    <name evidence="2" type="ORF">K452DRAFT_285236</name>
</gene>
<dbReference type="PANTHER" id="PTHR21192">
    <property type="entry name" value="NUCLEAR PROTEIN E3-3"/>
    <property type="match status" value="1"/>
</dbReference>
<dbReference type="InterPro" id="IPR007523">
    <property type="entry name" value="NDUFAF3/AAMDC"/>
</dbReference>
<keyword evidence="3" id="KW-1185">Reference proteome</keyword>
<evidence type="ECO:0000313" key="3">
    <source>
        <dbReference type="Proteomes" id="UP000799438"/>
    </source>
</evidence>
<dbReference type="SUPFAM" id="SSF64076">
    <property type="entry name" value="MTH938-like"/>
    <property type="match status" value="1"/>
</dbReference>
<dbReference type="EMBL" id="ML995480">
    <property type="protein sequence ID" value="KAF2144030.1"/>
    <property type="molecule type" value="Genomic_DNA"/>
</dbReference>
<feature type="region of interest" description="Disordered" evidence="1">
    <location>
        <begin position="17"/>
        <end position="67"/>
    </location>
</feature>
<feature type="compositionally biased region" description="Polar residues" evidence="1">
    <location>
        <begin position="49"/>
        <end position="59"/>
    </location>
</feature>
<dbReference type="AlphaFoldDB" id="A0A6A6BIR0"/>